<feature type="compositionally biased region" description="Polar residues" evidence="2">
    <location>
        <begin position="439"/>
        <end position="453"/>
    </location>
</feature>
<dbReference type="EMBL" id="BPLQ01003247">
    <property type="protein sequence ID" value="GIX98883.1"/>
    <property type="molecule type" value="Genomic_DNA"/>
</dbReference>
<reference evidence="3 4" key="1">
    <citation type="submission" date="2021-06" db="EMBL/GenBank/DDBJ databases">
        <title>Caerostris darwini draft genome.</title>
        <authorList>
            <person name="Kono N."/>
            <person name="Arakawa K."/>
        </authorList>
    </citation>
    <scope>NUCLEOTIDE SEQUENCE [LARGE SCALE GENOMIC DNA]</scope>
</reference>
<dbReference type="Gene3D" id="1.10.10.60">
    <property type="entry name" value="Homeodomain-like"/>
    <property type="match status" value="1"/>
</dbReference>
<feature type="region of interest" description="Disordered" evidence="2">
    <location>
        <begin position="366"/>
        <end position="399"/>
    </location>
</feature>
<evidence type="ECO:0000256" key="1">
    <source>
        <dbReference type="ARBA" id="ARBA00004123"/>
    </source>
</evidence>
<feature type="region of interest" description="Disordered" evidence="2">
    <location>
        <begin position="489"/>
        <end position="552"/>
    </location>
</feature>
<accession>A0AAV4PRX0</accession>
<protein>
    <recommendedName>
        <fullName evidence="5">Homeobox domain-containing protein</fullName>
    </recommendedName>
</protein>
<dbReference type="SUPFAM" id="SSF46689">
    <property type="entry name" value="Homeodomain-like"/>
    <property type="match status" value="1"/>
</dbReference>
<dbReference type="AlphaFoldDB" id="A0AAV4PRX0"/>
<feature type="compositionally biased region" description="Polar residues" evidence="2">
    <location>
        <begin position="524"/>
        <end position="533"/>
    </location>
</feature>
<dbReference type="InterPro" id="IPR009057">
    <property type="entry name" value="Homeodomain-like_sf"/>
</dbReference>
<dbReference type="GO" id="GO:0005634">
    <property type="term" value="C:nucleus"/>
    <property type="evidence" value="ECO:0007669"/>
    <property type="project" value="UniProtKB-SubCell"/>
</dbReference>
<evidence type="ECO:0008006" key="5">
    <source>
        <dbReference type="Google" id="ProtNLM"/>
    </source>
</evidence>
<sequence length="767" mass="86169">MPAFSDCSDAKMTGGERMDIIIGSLQSHYGEPMYSVKTDIPEICNDILYVQQTLDVQRVGKMASMLQLKNNIPASKFIAEFLSRGVNLKGDLVWKTFSYSQDNLNFYDFDLRNKFVAFKSKEEWSNSFNFHALHEHESSVSESTLSAKSLDCINHLSHFNVYVLEFRGFEPTGFTTFSNSYSLECKNFCLSYQKVGHQIASLLVEASIEEKEFVPAILDSKSFSIAIFWSATASNEDKISSKFKHSPELTFYSSNPNANGSKCHYRVVKSNIFIVLSNVPVSDIANFISNYIKGSSGNCHSSEKIFNYINEVNSLNCLDSPVTPPFTATSEIDRTNSQYQAFNPEMLDDSMKKGYVLDRSQDIYIDRTPNNPSLQRPLSNEPLQHSSTSNRGPFLVNNSLPEPVAERTVNASTFSPAVMSQHNDLEHLLPSAGFMKYNESQSLSNNPSLQRPLSNEPLPHSSTFSPGPFLVNNSLPDCDLVKKSKISEVSSSFPSNSRRGDSFINRKKYVPSMPSLEDDEPYNRTPNNPSLQRPLSKEPLQHSSTSSCGPFLVNNSLPEPVAERTVNASTFSPGVMSQHNDLEHLLPSAGFMKYNESQSLSNSPSLQRPLSSEPLPHSSTSSPGPFLVNNSLPDCDLVKKSKISEVSSSFPSNSRRGDSFINRKKYGLSKPSWYSYKQVSHAMMASDCFLEDDEPYNPEMQIVSGVKLPEKLAIEILREYYHKMTHPNSVTVKEISMMTGYSEKAIRNWLRKKRKLEKFRASIERQQ</sequence>
<comment type="caution">
    <text evidence="3">The sequence shown here is derived from an EMBL/GenBank/DDBJ whole genome shotgun (WGS) entry which is preliminary data.</text>
</comment>
<feature type="compositionally biased region" description="Polar residues" evidence="2">
    <location>
        <begin position="368"/>
        <end position="399"/>
    </location>
</feature>
<organism evidence="3 4">
    <name type="scientific">Caerostris darwini</name>
    <dbReference type="NCBI Taxonomy" id="1538125"/>
    <lineage>
        <taxon>Eukaryota</taxon>
        <taxon>Metazoa</taxon>
        <taxon>Ecdysozoa</taxon>
        <taxon>Arthropoda</taxon>
        <taxon>Chelicerata</taxon>
        <taxon>Arachnida</taxon>
        <taxon>Araneae</taxon>
        <taxon>Araneomorphae</taxon>
        <taxon>Entelegynae</taxon>
        <taxon>Araneoidea</taxon>
        <taxon>Araneidae</taxon>
        <taxon>Caerostris</taxon>
    </lineage>
</organism>
<dbReference type="Proteomes" id="UP001054837">
    <property type="component" value="Unassembled WGS sequence"/>
</dbReference>
<feature type="compositionally biased region" description="Low complexity" evidence="2">
    <location>
        <begin position="609"/>
        <end position="623"/>
    </location>
</feature>
<evidence type="ECO:0000313" key="4">
    <source>
        <dbReference type="Proteomes" id="UP001054837"/>
    </source>
</evidence>
<feature type="compositionally biased region" description="Polar residues" evidence="2">
    <location>
        <begin position="541"/>
        <end position="552"/>
    </location>
</feature>
<feature type="region of interest" description="Disordered" evidence="2">
    <location>
        <begin position="596"/>
        <end position="626"/>
    </location>
</feature>
<feature type="compositionally biased region" description="Polar residues" evidence="2">
    <location>
        <begin position="596"/>
        <end position="608"/>
    </location>
</feature>
<name>A0AAV4PRX0_9ARAC</name>
<gene>
    <name evidence="3" type="ORF">CDAR_379681</name>
</gene>
<proteinExistence type="predicted"/>
<comment type="subcellular location">
    <subcellularLocation>
        <location evidence="1">Nucleus</location>
    </subcellularLocation>
</comment>
<evidence type="ECO:0000313" key="3">
    <source>
        <dbReference type="EMBL" id="GIX98883.1"/>
    </source>
</evidence>
<feature type="region of interest" description="Disordered" evidence="2">
    <location>
        <begin position="439"/>
        <end position="465"/>
    </location>
</feature>
<evidence type="ECO:0000256" key="2">
    <source>
        <dbReference type="SAM" id="MobiDB-lite"/>
    </source>
</evidence>
<keyword evidence="4" id="KW-1185">Reference proteome</keyword>